<organism evidence="1 2">
    <name type="scientific">Protopolystoma xenopodis</name>
    <dbReference type="NCBI Taxonomy" id="117903"/>
    <lineage>
        <taxon>Eukaryota</taxon>
        <taxon>Metazoa</taxon>
        <taxon>Spiralia</taxon>
        <taxon>Lophotrochozoa</taxon>
        <taxon>Platyhelminthes</taxon>
        <taxon>Monogenea</taxon>
        <taxon>Polyopisthocotylea</taxon>
        <taxon>Polystomatidea</taxon>
        <taxon>Polystomatidae</taxon>
        <taxon>Protopolystoma</taxon>
    </lineage>
</organism>
<protein>
    <submittedName>
        <fullName evidence="1">Uncharacterized protein</fullName>
    </submittedName>
</protein>
<proteinExistence type="predicted"/>
<dbReference type="AlphaFoldDB" id="A0A448WYB6"/>
<gene>
    <name evidence="1" type="ORF">PXEA_LOCUS16731</name>
</gene>
<accession>A0A448WYB6</accession>
<keyword evidence="2" id="KW-1185">Reference proteome</keyword>
<sequence>MSRIFSELEVTFSPTFKPVASNAALSGACHPTALDALRPLVAELTSSIAGLNDLEVVPEIPAWATYSRLAHPTRLFCPARSRLISLADKLAKFPLTAQVIIHKHLIIIIISASKLLLAPL</sequence>
<name>A0A448WYB6_9PLAT</name>
<dbReference type="Proteomes" id="UP000784294">
    <property type="component" value="Unassembled WGS sequence"/>
</dbReference>
<dbReference type="PROSITE" id="PS51257">
    <property type="entry name" value="PROKAR_LIPOPROTEIN"/>
    <property type="match status" value="1"/>
</dbReference>
<evidence type="ECO:0000313" key="1">
    <source>
        <dbReference type="EMBL" id="VEL23291.1"/>
    </source>
</evidence>
<comment type="caution">
    <text evidence="1">The sequence shown here is derived from an EMBL/GenBank/DDBJ whole genome shotgun (WGS) entry which is preliminary data.</text>
</comment>
<dbReference type="EMBL" id="CAAALY010061168">
    <property type="protein sequence ID" value="VEL23291.1"/>
    <property type="molecule type" value="Genomic_DNA"/>
</dbReference>
<evidence type="ECO:0000313" key="2">
    <source>
        <dbReference type="Proteomes" id="UP000784294"/>
    </source>
</evidence>
<reference evidence="1" key="1">
    <citation type="submission" date="2018-11" db="EMBL/GenBank/DDBJ databases">
        <authorList>
            <consortium name="Pathogen Informatics"/>
        </authorList>
    </citation>
    <scope>NUCLEOTIDE SEQUENCE</scope>
</reference>